<proteinExistence type="predicted"/>
<dbReference type="InterPro" id="IPR029060">
    <property type="entry name" value="PIN-like_dom_sf"/>
</dbReference>
<comment type="caution">
    <text evidence="1">The sequence shown here is derived from an EMBL/GenBank/DDBJ whole genome shotgun (WGS) entry which is preliminary data.</text>
</comment>
<reference evidence="1 2" key="1">
    <citation type="journal article" date="2018" name="Int. J. Syst. Evol. Microbiol.">
        <title>Planococcus salinus sp. nov., a moderately halophilic bacterium isolated from a saline-alkali soil.</title>
        <authorList>
            <person name="Gan L."/>
        </authorList>
    </citation>
    <scope>NUCLEOTIDE SEQUENCE [LARGE SCALE GENOMIC DNA]</scope>
    <source>
        <strain evidence="1 2">LCB217</strain>
    </source>
</reference>
<sequence>MRDFKQYTIDTNVIRHDTNKTGKQELKKAARIFWQTIQEKVEKGEAVILVPAEVVRELQVQSHTLKVSENSKIQSLLTHCLEIAPPVSIEIEHHIRKMSAYLRSKYKNDIGFPQMEYGGVSDARILFSAYYEDSILVTANIKDFLLYPFLFAADEERLYNLKENKFIQIPEAVYEKVWRDGTFEKLFQELNDLELALEDYED</sequence>
<dbReference type="AlphaFoldDB" id="A0A3M8P6I0"/>
<organism evidence="1 2">
    <name type="scientific">Planococcus salinus</name>
    <dbReference type="NCBI Taxonomy" id="1848460"/>
    <lineage>
        <taxon>Bacteria</taxon>
        <taxon>Bacillati</taxon>
        <taxon>Bacillota</taxon>
        <taxon>Bacilli</taxon>
        <taxon>Bacillales</taxon>
        <taxon>Caryophanaceae</taxon>
        <taxon>Planococcus</taxon>
    </lineage>
</organism>
<evidence type="ECO:0000313" key="1">
    <source>
        <dbReference type="EMBL" id="RNF38880.1"/>
    </source>
</evidence>
<protein>
    <submittedName>
        <fullName evidence="1">DUF4411 family protein</fullName>
    </submittedName>
</protein>
<name>A0A3M8P6I0_9BACL</name>
<evidence type="ECO:0000313" key="2">
    <source>
        <dbReference type="Proteomes" id="UP000275473"/>
    </source>
</evidence>
<dbReference type="EMBL" id="RIAX01000009">
    <property type="protein sequence ID" value="RNF38880.1"/>
    <property type="molecule type" value="Genomic_DNA"/>
</dbReference>
<dbReference type="SUPFAM" id="SSF88723">
    <property type="entry name" value="PIN domain-like"/>
    <property type="match status" value="1"/>
</dbReference>
<dbReference type="OrthoDB" id="2584999at2"/>
<dbReference type="Gene3D" id="3.40.50.1010">
    <property type="entry name" value="5'-nuclease"/>
    <property type="match status" value="1"/>
</dbReference>
<accession>A0A3M8P6I0</accession>
<dbReference type="RefSeq" id="WP_123165936.1">
    <property type="nucleotide sequence ID" value="NZ_RIAX01000009.1"/>
</dbReference>
<gene>
    <name evidence="1" type="ORF">EEX84_12230</name>
</gene>
<dbReference type="Proteomes" id="UP000275473">
    <property type="component" value="Unassembled WGS sequence"/>
</dbReference>
<keyword evidence="2" id="KW-1185">Reference proteome</keyword>